<dbReference type="SUPFAM" id="SSF52540">
    <property type="entry name" value="P-loop containing nucleoside triphosphate hydrolases"/>
    <property type="match status" value="1"/>
</dbReference>
<dbReference type="EMBL" id="CP011129">
    <property type="protein sequence ID" value="ALN80022.1"/>
    <property type="molecule type" value="Genomic_DNA"/>
</dbReference>
<dbReference type="GO" id="GO:0051603">
    <property type="term" value="P:proteolysis involved in protein catabolic process"/>
    <property type="evidence" value="ECO:0007669"/>
    <property type="project" value="TreeGrafter"/>
</dbReference>
<proteinExistence type="inferred from homology"/>
<dbReference type="GO" id="GO:0016887">
    <property type="term" value="F:ATP hydrolysis activity"/>
    <property type="evidence" value="ECO:0007669"/>
    <property type="project" value="InterPro"/>
</dbReference>
<dbReference type="Pfam" id="PF10431">
    <property type="entry name" value="ClpB_D2-small"/>
    <property type="match status" value="1"/>
</dbReference>
<reference evidence="9 10" key="1">
    <citation type="journal article" date="2015" name="BMC Genomics">
        <title>Comparative genomics and metabolic profiling of the genus Lysobacter.</title>
        <authorList>
            <person name="de Bruijn I."/>
            <person name="Cheng X."/>
            <person name="de Jager V."/>
            <person name="Exposito R.G."/>
            <person name="Watrous J."/>
            <person name="Patel N."/>
            <person name="Postma J."/>
            <person name="Dorrestein P.C."/>
            <person name="Kobayashi D."/>
            <person name="Raaijmakers J.M."/>
        </authorList>
    </citation>
    <scope>NUCLEOTIDE SEQUENCE [LARGE SCALE GENOMIC DNA]</scope>
    <source>
        <strain evidence="9 10">76</strain>
    </source>
</reference>
<dbReference type="Pfam" id="PF07724">
    <property type="entry name" value="AAA_2"/>
    <property type="match status" value="1"/>
</dbReference>
<comment type="subunit">
    <text evidence="6">Component of the ClpX-ClpP complex. Forms a hexameric ring that, in the presence of ATP, binds to fourteen ClpP subunits assembled into a disk-like structure with a central cavity, resembling the structure of eukaryotic proteasomes.</text>
</comment>
<keyword evidence="4 6" id="KW-0067">ATP-binding</keyword>
<dbReference type="SMART" id="SM01086">
    <property type="entry name" value="ClpB_D2-small"/>
    <property type="match status" value="1"/>
</dbReference>
<feature type="binding site" evidence="6 7">
    <location>
        <position position="44"/>
    </location>
    <ligand>
        <name>Zn(2+)</name>
        <dbReference type="ChEBI" id="CHEBI:29105"/>
    </ligand>
</feature>
<evidence type="ECO:0000256" key="3">
    <source>
        <dbReference type="ARBA" id="ARBA00022833"/>
    </source>
</evidence>
<feature type="binding site" evidence="6 7">
    <location>
        <position position="19"/>
    </location>
    <ligand>
        <name>Zn(2+)</name>
        <dbReference type="ChEBI" id="CHEBI:29105"/>
    </ligand>
</feature>
<dbReference type="InterPro" id="IPR038366">
    <property type="entry name" value="Znf_CppX_C4_sf"/>
</dbReference>
<feature type="binding site" evidence="6 7">
    <location>
        <position position="41"/>
    </location>
    <ligand>
        <name>Zn(2+)</name>
        <dbReference type="ChEBI" id="CHEBI:29105"/>
    </ligand>
</feature>
<evidence type="ECO:0000256" key="5">
    <source>
        <dbReference type="ARBA" id="ARBA00023186"/>
    </source>
</evidence>
<dbReference type="GO" id="GO:0046983">
    <property type="term" value="F:protein dimerization activity"/>
    <property type="evidence" value="ECO:0007669"/>
    <property type="project" value="UniProtKB-UniRule"/>
</dbReference>
<dbReference type="InterPro" id="IPR050052">
    <property type="entry name" value="ATP-dep_Clp_protease_ClpX"/>
</dbReference>
<dbReference type="GO" id="GO:0140662">
    <property type="term" value="F:ATP-dependent protein folding chaperone"/>
    <property type="evidence" value="ECO:0007669"/>
    <property type="project" value="InterPro"/>
</dbReference>
<dbReference type="AlphaFoldDB" id="A0A0S2DZL2"/>
<dbReference type="HAMAP" id="MF_00175">
    <property type="entry name" value="ClpX"/>
    <property type="match status" value="1"/>
</dbReference>
<dbReference type="Gene3D" id="6.20.220.10">
    <property type="entry name" value="ClpX chaperone, C4-type zinc finger domain"/>
    <property type="match status" value="1"/>
</dbReference>
<sequence length="429" mass="47522">MTDDRQGRSTGDSNKILYCSFCGKSQHEVRKLIAGPSVFICDECVELCNDIIREELEEKAQSARSHLPKPREILEVLDQYVIGQQRAKRTLAVAVYNHYKRIESRQKNDDVELSKSNILLVGPTGSGKTLLAETLARLLNVPFTIADATTLTEAGYVGEDVENIIQKLLQKCDYDVEKAQQGIVYIDEIDKISRKSDNPSITRDVSGEGVQQALLKLIEGTIASVPPQGGRKHPQQEFLQVDTRNILFVVGGAFAGLDKIIQQRSTEAGGIGFGAKVKSSERKIDIGRILAEVEPEDLIKFGLIPEFVGRLPVVATLEELDEAALISILTEPKNAITKQFRKLFEMESVELEFRPDALAAIARRALKRKTGARGLRTIVESVLLDTMYELPSLENVSKVVVDESVIEHKSEPYLIYQTPPAQPKVAAAE</sequence>
<dbReference type="SMART" id="SM00994">
    <property type="entry name" value="zf-C4_ClpX"/>
    <property type="match status" value="1"/>
</dbReference>
<dbReference type="KEGG" id="laq:GLA29479_3144"/>
<organism evidence="9 10">
    <name type="scientific">Lysobacter antibioticus</name>
    <dbReference type="NCBI Taxonomy" id="84531"/>
    <lineage>
        <taxon>Bacteria</taxon>
        <taxon>Pseudomonadati</taxon>
        <taxon>Pseudomonadota</taxon>
        <taxon>Gammaproteobacteria</taxon>
        <taxon>Lysobacterales</taxon>
        <taxon>Lysobacteraceae</taxon>
        <taxon>Lysobacter</taxon>
    </lineage>
</organism>
<keyword evidence="3 6" id="KW-0862">Zinc</keyword>
<evidence type="ECO:0000256" key="2">
    <source>
        <dbReference type="ARBA" id="ARBA00022741"/>
    </source>
</evidence>
<dbReference type="NCBIfam" id="NF003745">
    <property type="entry name" value="PRK05342.1"/>
    <property type="match status" value="1"/>
</dbReference>
<dbReference type="GO" id="GO:0051301">
    <property type="term" value="P:cell division"/>
    <property type="evidence" value="ECO:0007669"/>
    <property type="project" value="TreeGrafter"/>
</dbReference>
<keyword evidence="5 6" id="KW-0143">Chaperone</keyword>
<evidence type="ECO:0000313" key="10">
    <source>
        <dbReference type="Proteomes" id="UP000060787"/>
    </source>
</evidence>
<dbReference type="SMART" id="SM00382">
    <property type="entry name" value="AAA"/>
    <property type="match status" value="1"/>
</dbReference>
<dbReference type="eggNOG" id="COG1219">
    <property type="taxonomic scope" value="Bacteria"/>
</dbReference>
<feature type="binding site" evidence="6 7">
    <location>
        <position position="22"/>
    </location>
    <ligand>
        <name>Zn(2+)</name>
        <dbReference type="ChEBI" id="CHEBI:29105"/>
    </ligand>
</feature>
<dbReference type="OrthoDB" id="9804062at2"/>
<dbReference type="KEGG" id="lab:LA76x_1875"/>
<dbReference type="InterPro" id="IPR003593">
    <property type="entry name" value="AAA+_ATPase"/>
</dbReference>
<evidence type="ECO:0000313" key="9">
    <source>
        <dbReference type="EMBL" id="ALN80022.1"/>
    </source>
</evidence>
<evidence type="ECO:0000256" key="6">
    <source>
        <dbReference type="HAMAP-Rule" id="MF_00175"/>
    </source>
</evidence>
<dbReference type="STRING" id="84531.LA76x_1875"/>
<dbReference type="FunFam" id="3.40.50.300:FF:000005">
    <property type="entry name" value="ATP-dependent Clp protease ATP-binding subunit ClpX"/>
    <property type="match status" value="1"/>
</dbReference>
<dbReference type="InterPro" id="IPR046425">
    <property type="entry name" value="ClpX_bact"/>
</dbReference>
<dbReference type="Gene3D" id="3.40.50.300">
    <property type="entry name" value="P-loop containing nucleotide triphosphate hydrolases"/>
    <property type="match status" value="1"/>
</dbReference>
<dbReference type="SUPFAM" id="SSF57716">
    <property type="entry name" value="Glucocorticoid receptor-like (DNA-binding domain)"/>
    <property type="match status" value="1"/>
</dbReference>
<name>A0A0S2DZL2_LYSAN</name>
<dbReference type="GO" id="GO:0008233">
    <property type="term" value="F:peptidase activity"/>
    <property type="evidence" value="ECO:0007669"/>
    <property type="project" value="UniProtKB-KW"/>
</dbReference>
<keyword evidence="9" id="KW-0645">Protease</keyword>
<feature type="domain" description="ClpX-type ZB" evidence="8">
    <location>
        <begin position="7"/>
        <end position="60"/>
    </location>
</feature>
<keyword evidence="2 6" id="KW-0547">Nucleotide-binding</keyword>
<dbReference type="PANTHER" id="PTHR48102">
    <property type="entry name" value="ATP-DEPENDENT CLP PROTEASE ATP-BINDING SUBUNIT CLPX-LIKE, MITOCHONDRIAL-RELATED"/>
    <property type="match status" value="1"/>
</dbReference>
<keyword evidence="1 6" id="KW-0479">Metal-binding</keyword>
<gene>
    <name evidence="6 9" type="primary">clpX</name>
    <name evidence="9" type="ORF">LA76x_1875</name>
</gene>
<dbReference type="CDD" id="cd19497">
    <property type="entry name" value="RecA-like_ClpX"/>
    <property type="match status" value="1"/>
</dbReference>
<dbReference type="FunFam" id="1.10.8.60:FF:000002">
    <property type="entry name" value="ATP-dependent Clp protease ATP-binding subunit ClpX"/>
    <property type="match status" value="1"/>
</dbReference>
<evidence type="ECO:0000256" key="1">
    <source>
        <dbReference type="ARBA" id="ARBA00022723"/>
    </source>
</evidence>
<feature type="binding site" evidence="6">
    <location>
        <begin position="123"/>
        <end position="130"/>
    </location>
    <ligand>
        <name>ATP</name>
        <dbReference type="ChEBI" id="CHEBI:30616"/>
    </ligand>
</feature>
<dbReference type="InterPro" id="IPR003959">
    <property type="entry name" value="ATPase_AAA_core"/>
</dbReference>
<dbReference type="InterPro" id="IPR027417">
    <property type="entry name" value="P-loop_NTPase"/>
</dbReference>
<dbReference type="GO" id="GO:0009376">
    <property type="term" value="C:HslUV protease complex"/>
    <property type="evidence" value="ECO:0007669"/>
    <property type="project" value="TreeGrafter"/>
</dbReference>
<dbReference type="Pfam" id="PF06689">
    <property type="entry name" value="zf-C4_ClpX"/>
    <property type="match status" value="1"/>
</dbReference>
<dbReference type="InterPro" id="IPR010603">
    <property type="entry name" value="Znf_CppX_C4"/>
</dbReference>
<comment type="similarity">
    <text evidence="6 7">Belongs to the ClpX chaperone family.</text>
</comment>
<keyword evidence="9" id="KW-0378">Hydrolase</keyword>
<dbReference type="Proteomes" id="UP000060787">
    <property type="component" value="Chromosome"/>
</dbReference>
<dbReference type="InterPro" id="IPR059188">
    <property type="entry name" value="Znf_CLPX-like"/>
</dbReference>
<protein>
    <recommendedName>
        <fullName evidence="6">ATP-dependent Clp protease ATP-binding subunit ClpX</fullName>
    </recommendedName>
</protein>
<dbReference type="PANTHER" id="PTHR48102:SF7">
    <property type="entry name" value="ATP-DEPENDENT CLP PROTEASE ATP-BINDING SUBUNIT CLPX-LIKE, MITOCHONDRIAL"/>
    <property type="match status" value="1"/>
</dbReference>
<dbReference type="GO" id="GO:0005524">
    <property type="term" value="F:ATP binding"/>
    <property type="evidence" value="ECO:0007669"/>
    <property type="project" value="UniProtKB-UniRule"/>
</dbReference>
<dbReference type="Gene3D" id="1.10.8.60">
    <property type="match status" value="1"/>
</dbReference>
<evidence type="ECO:0000256" key="7">
    <source>
        <dbReference type="PROSITE-ProRule" id="PRU01250"/>
    </source>
</evidence>
<dbReference type="GO" id="GO:0008270">
    <property type="term" value="F:zinc ion binding"/>
    <property type="evidence" value="ECO:0007669"/>
    <property type="project" value="UniProtKB-UniRule"/>
</dbReference>
<dbReference type="RefSeq" id="WP_031372507.1">
    <property type="nucleotide sequence ID" value="NZ_CP011129.1"/>
</dbReference>
<dbReference type="NCBIfam" id="TIGR00382">
    <property type="entry name" value="clpX"/>
    <property type="match status" value="1"/>
</dbReference>
<keyword evidence="10" id="KW-1185">Reference proteome</keyword>
<evidence type="ECO:0000259" key="8">
    <source>
        <dbReference type="PROSITE" id="PS51902"/>
    </source>
</evidence>
<dbReference type="InterPro" id="IPR019489">
    <property type="entry name" value="Clp_ATPase_C"/>
</dbReference>
<dbReference type="PROSITE" id="PS51902">
    <property type="entry name" value="CLPX_ZB"/>
    <property type="match status" value="1"/>
</dbReference>
<dbReference type="GO" id="GO:0051082">
    <property type="term" value="F:unfolded protein binding"/>
    <property type="evidence" value="ECO:0007669"/>
    <property type="project" value="UniProtKB-UniRule"/>
</dbReference>
<dbReference type="PATRIC" id="fig|84531.7.peg.3078"/>
<dbReference type="InterPro" id="IPR004487">
    <property type="entry name" value="Clp_protease_ATP-bd_su_ClpX"/>
</dbReference>
<evidence type="ECO:0000256" key="4">
    <source>
        <dbReference type="ARBA" id="ARBA00022840"/>
    </source>
</evidence>
<accession>A0A0S2DZL2</accession>
<comment type="function">
    <text evidence="6">ATP-dependent specificity component of the Clp protease. It directs the protease to specific substrates. Can perform chaperone functions in the absence of ClpP.</text>
</comment>